<comment type="caution">
    <text evidence="1">The sequence shown here is derived from an EMBL/GenBank/DDBJ whole genome shotgun (WGS) entry which is preliminary data.</text>
</comment>
<dbReference type="EMBL" id="MU268382">
    <property type="protein sequence ID" value="KAH7904712.1"/>
    <property type="molecule type" value="Genomic_DNA"/>
</dbReference>
<organism evidence="1 2">
    <name type="scientific">Hygrophoropsis aurantiaca</name>
    <dbReference type="NCBI Taxonomy" id="72124"/>
    <lineage>
        <taxon>Eukaryota</taxon>
        <taxon>Fungi</taxon>
        <taxon>Dikarya</taxon>
        <taxon>Basidiomycota</taxon>
        <taxon>Agaricomycotina</taxon>
        <taxon>Agaricomycetes</taxon>
        <taxon>Agaricomycetidae</taxon>
        <taxon>Boletales</taxon>
        <taxon>Coniophorineae</taxon>
        <taxon>Hygrophoropsidaceae</taxon>
        <taxon>Hygrophoropsis</taxon>
    </lineage>
</organism>
<sequence length="308" mass="31609">MDETPLLSQESSPLLESGTSLITKRVEAASGAKYSTHNKRARKAEPIAPVGTSYTPVGRPDIASLRKVPPPPSKVSPAPAPSAGASIPKSALPSAPRPMYGGSSSTAPARATTAAAARAPVGAWAEESTIVSAAPPPPPAVPSAPRPVVSSYQPPARAVAPPAAPPAAPAVPTKPAEDDRIAPVGTAYTPVSLPAPKKLTNRFAQFEAQSQAQTQQRTPAPATGGAKKLTWSERQALAKKQAEEEEMRSKSAPWQTPVSLGRTGAQPAPNGVVRIVVGGRRHGRSEVSTTAVAVSISISAWTSWGHSA</sequence>
<gene>
    <name evidence="1" type="ORF">BJ138DRAFT_1119147</name>
</gene>
<evidence type="ECO:0000313" key="2">
    <source>
        <dbReference type="Proteomes" id="UP000790377"/>
    </source>
</evidence>
<keyword evidence="2" id="KW-1185">Reference proteome</keyword>
<accession>A0ACB7ZVM5</accession>
<proteinExistence type="predicted"/>
<evidence type="ECO:0000313" key="1">
    <source>
        <dbReference type="EMBL" id="KAH7904712.1"/>
    </source>
</evidence>
<reference evidence="1" key="1">
    <citation type="journal article" date="2021" name="New Phytol.">
        <title>Evolutionary innovations through gain and loss of genes in the ectomycorrhizal Boletales.</title>
        <authorList>
            <person name="Wu G."/>
            <person name="Miyauchi S."/>
            <person name="Morin E."/>
            <person name="Kuo A."/>
            <person name="Drula E."/>
            <person name="Varga T."/>
            <person name="Kohler A."/>
            <person name="Feng B."/>
            <person name="Cao Y."/>
            <person name="Lipzen A."/>
            <person name="Daum C."/>
            <person name="Hundley H."/>
            <person name="Pangilinan J."/>
            <person name="Johnson J."/>
            <person name="Barry K."/>
            <person name="LaButti K."/>
            <person name="Ng V."/>
            <person name="Ahrendt S."/>
            <person name="Min B."/>
            <person name="Choi I.G."/>
            <person name="Park H."/>
            <person name="Plett J.M."/>
            <person name="Magnuson J."/>
            <person name="Spatafora J.W."/>
            <person name="Nagy L.G."/>
            <person name="Henrissat B."/>
            <person name="Grigoriev I.V."/>
            <person name="Yang Z.L."/>
            <person name="Xu J."/>
            <person name="Martin F.M."/>
        </authorList>
    </citation>
    <scope>NUCLEOTIDE SEQUENCE</scope>
    <source>
        <strain evidence="1">ATCC 28755</strain>
    </source>
</reference>
<protein>
    <submittedName>
        <fullName evidence="1">Uncharacterized protein</fullName>
    </submittedName>
</protein>
<name>A0ACB7ZVM5_9AGAM</name>
<dbReference type="Proteomes" id="UP000790377">
    <property type="component" value="Unassembled WGS sequence"/>
</dbReference>